<feature type="region of interest" description="Disordered" evidence="1">
    <location>
        <begin position="135"/>
        <end position="243"/>
    </location>
</feature>
<feature type="compositionally biased region" description="Acidic residues" evidence="1">
    <location>
        <begin position="174"/>
        <end position="183"/>
    </location>
</feature>
<organism evidence="2">
    <name type="scientific">mine drainage metagenome</name>
    <dbReference type="NCBI Taxonomy" id="410659"/>
    <lineage>
        <taxon>unclassified sequences</taxon>
        <taxon>metagenomes</taxon>
        <taxon>ecological metagenomes</taxon>
    </lineage>
</organism>
<evidence type="ECO:0000256" key="1">
    <source>
        <dbReference type="SAM" id="MobiDB-lite"/>
    </source>
</evidence>
<name>A0A1J5PMX4_9ZZZZ</name>
<feature type="compositionally biased region" description="Basic and acidic residues" evidence="1">
    <location>
        <begin position="14"/>
        <end position="29"/>
    </location>
</feature>
<evidence type="ECO:0000313" key="2">
    <source>
        <dbReference type="EMBL" id="OIQ72857.1"/>
    </source>
</evidence>
<dbReference type="EMBL" id="MLJW01003102">
    <property type="protein sequence ID" value="OIQ72857.1"/>
    <property type="molecule type" value="Genomic_DNA"/>
</dbReference>
<proteinExistence type="predicted"/>
<reference evidence="2" key="1">
    <citation type="submission" date="2016-10" db="EMBL/GenBank/DDBJ databases">
        <title>Sequence of Gallionella enrichment culture.</title>
        <authorList>
            <person name="Poehlein A."/>
            <person name="Muehling M."/>
            <person name="Daniel R."/>
        </authorList>
    </citation>
    <scope>NUCLEOTIDE SEQUENCE</scope>
</reference>
<comment type="caution">
    <text evidence="2">The sequence shown here is derived from an EMBL/GenBank/DDBJ whole genome shotgun (WGS) entry which is preliminary data.</text>
</comment>
<accession>A0A1J5PMX4</accession>
<protein>
    <submittedName>
        <fullName evidence="2">Uncharacterized protein</fullName>
    </submittedName>
</protein>
<dbReference type="AlphaFoldDB" id="A0A1J5PMX4"/>
<sequence length="269" mass="29749">MPRLHGKANVFADAESRKQVGDLERAADTGARDRFRRMSGYWQAHQRRRAFVRRVQARQEIERGGLAGAIGPDQRMKRAVGNGDVDPPNGPDAAEALDDVAGGKHGAFDVGFRPQKFRQRQYLDAARRHRGVLDDFFPERRDQPLADADKAGRREHDEGDEHKAEPEHPVLGVDAEEFAEQDEEQRAERGTQEVAHAADHDHRQQIAGEGDRDRIRRGHAVLVQQKNAGKPGDSSGQREGGELVAVGRIAEKAGAALVLADRNHGAAER</sequence>
<feature type="compositionally biased region" description="Basic and acidic residues" evidence="1">
    <location>
        <begin position="135"/>
        <end position="168"/>
    </location>
</feature>
<gene>
    <name evidence="2" type="ORF">GALL_455130</name>
</gene>
<feature type="region of interest" description="Disordered" evidence="1">
    <location>
        <begin position="1"/>
        <end position="29"/>
    </location>
</feature>
<feature type="compositionally biased region" description="Basic and acidic residues" evidence="1">
    <location>
        <begin position="184"/>
        <end position="214"/>
    </location>
</feature>